<reference evidence="2 3" key="1">
    <citation type="submission" date="2016-08" db="EMBL/GenBank/DDBJ databases">
        <title>Genome-based comparison of Moorella thermoacetic strains.</title>
        <authorList>
            <person name="Poehlein A."/>
            <person name="Bengelsdorf F.R."/>
            <person name="Esser C."/>
            <person name="Duerre P."/>
            <person name="Daniel R."/>
        </authorList>
    </citation>
    <scope>NUCLEOTIDE SEQUENCE [LARGE SCALE GENOMIC DNA]</scope>
    <source>
        <strain evidence="2 3">DSM 21394</strain>
    </source>
</reference>
<evidence type="ECO:0000313" key="3">
    <source>
        <dbReference type="Proteomes" id="UP000182811"/>
    </source>
</evidence>
<comment type="caution">
    <text evidence="2">The sequence shown here is derived from an EMBL/GenBank/DDBJ whole genome shotgun (WGS) entry which is preliminary data.</text>
</comment>
<accession>A0A1J5NR81</accession>
<name>A0A1J5NR81_NEOTH</name>
<organism evidence="2 3">
    <name type="scientific">Neomoorella thermoacetica</name>
    <name type="common">Clostridium thermoaceticum</name>
    <dbReference type="NCBI Taxonomy" id="1525"/>
    <lineage>
        <taxon>Bacteria</taxon>
        <taxon>Bacillati</taxon>
        <taxon>Bacillota</taxon>
        <taxon>Clostridia</taxon>
        <taxon>Neomoorellales</taxon>
        <taxon>Neomoorellaceae</taxon>
        <taxon>Neomoorella</taxon>
    </lineage>
</organism>
<dbReference type="AlphaFoldDB" id="A0A1J5NR81"/>
<dbReference type="EMBL" id="MDDC01000002">
    <property type="protein sequence ID" value="OIQ61206.1"/>
    <property type="molecule type" value="Genomic_DNA"/>
</dbReference>
<dbReference type="Proteomes" id="UP000182811">
    <property type="component" value="Unassembled WGS sequence"/>
</dbReference>
<gene>
    <name evidence="2" type="ORF">MOTE_02820</name>
</gene>
<feature type="domain" description="DUF7680" evidence="1">
    <location>
        <begin position="29"/>
        <end position="187"/>
    </location>
</feature>
<protein>
    <recommendedName>
        <fullName evidence="1">DUF7680 domain-containing protein</fullName>
    </recommendedName>
</protein>
<dbReference type="OrthoDB" id="1806552at2"/>
<dbReference type="InterPro" id="IPR056097">
    <property type="entry name" value="DUF7680"/>
</dbReference>
<sequence length="203" mass="22991">MTKQKPASGWDLEREFQQRIRPLLTQAPWVLRVTEYKDKPVPVLVVKERFAPGEDRQKNGGAAGKTALKERGLLYGQPLRRCLPVIRVIIGGVCDAAGIPLELQRVLGNGRITFRGNLPLDEEAGVKLALIFKLQERVKEMDRVELIAWRVARFSREEAAYWLTRGTQYGEAANRWALAGMRIMLGGQPGDRAVLHLLEKLRR</sequence>
<evidence type="ECO:0000313" key="2">
    <source>
        <dbReference type="EMBL" id="OIQ61206.1"/>
    </source>
</evidence>
<proteinExistence type="predicted"/>
<dbReference type="Pfam" id="PF24728">
    <property type="entry name" value="DUF7680"/>
    <property type="match status" value="1"/>
</dbReference>
<evidence type="ECO:0000259" key="1">
    <source>
        <dbReference type="Pfam" id="PF24728"/>
    </source>
</evidence>